<dbReference type="EMBL" id="BAAAZP010000226">
    <property type="protein sequence ID" value="GAA3714731.1"/>
    <property type="molecule type" value="Genomic_DNA"/>
</dbReference>
<dbReference type="Pfam" id="PF08281">
    <property type="entry name" value="Sigma70_r4_2"/>
    <property type="match status" value="1"/>
</dbReference>
<reference evidence="9" key="1">
    <citation type="journal article" date="2019" name="Int. J. Syst. Evol. Microbiol.">
        <title>The Global Catalogue of Microorganisms (GCM) 10K type strain sequencing project: providing services to taxonomists for standard genome sequencing and annotation.</title>
        <authorList>
            <consortium name="The Broad Institute Genomics Platform"/>
            <consortium name="The Broad Institute Genome Sequencing Center for Infectious Disease"/>
            <person name="Wu L."/>
            <person name="Ma J."/>
        </authorList>
    </citation>
    <scope>NUCLEOTIDE SEQUENCE [LARGE SCALE GENOMIC DNA]</scope>
    <source>
        <strain evidence="9">JCM 16904</strain>
    </source>
</reference>
<protein>
    <submittedName>
        <fullName evidence="8">RNA polymerase sigma factor</fullName>
    </submittedName>
</protein>
<evidence type="ECO:0000256" key="5">
    <source>
        <dbReference type="SAM" id="MobiDB-lite"/>
    </source>
</evidence>
<feature type="region of interest" description="Disordered" evidence="5">
    <location>
        <begin position="1"/>
        <end position="33"/>
    </location>
</feature>
<name>A0ABP7E5Z1_9ACTN</name>
<dbReference type="SUPFAM" id="SSF88946">
    <property type="entry name" value="Sigma2 domain of RNA polymerase sigma factors"/>
    <property type="match status" value="1"/>
</dbReference>
<evidence type="ECO:0000259" key="7">
    <source>
        <dbReference type="Pfam" id="PF08281"/>
    </source>
</evidence>
<evidence type="ECO:0000259" key="6">
    <source>
        <dbReference type="Pfam" id="PF04542"/>
    </source>
</evidence>
<keyword evidence="2" id="KW-0805">Transcription regulation</keyword>
<evidence type="ECO:0000256" key="2">
    <source>
        <dbReference type="ARBA" id="ARBA00023015"/>
    </source>
</evidence>
<evidence type="ECO:0000313" key="9">
    <source>
        <dbReference type="Proteomes" id="UP001500902"/>
    </source>
</evidence>
<comment type="caution">
    <text evidence="8">The sequence shown here is derived from an EMBL/GenBank/DDBJ whole genome shotgun (WGS) entry which is preliminary data.</text>
</comment>
<gene>
    <name evidence="8" type="ORF">GCM10022224_095470</name>
</gene>
<dbReference type="Proteomes" id="UP001500902">
    <property type="component" value="Unassembled WGS sequence"/>
</dbReference>
<feature type="domain" description="RNA polymerase sigma factor 70 region 4 type 2" evidence="7">
    <location>
        <begin position="152"/>
        <end position="202"/>
    </location>
</feature>
<proteinExistence type="inferred from homology"/>
<dbReference type="Gene3D" id="1.10.10.10">
    <property type="entry name" value="Winged helix-like DNA-binding domain superfamily/Winged helix DNA-binding domain"/>
    <property type="match status" value="1"/>
</dbReference>
<dbReference type="InterPro" id="IPR007627">
    <property type="entry name" value="RNA_pol_sigma70_r2"/>
</dbReference>
<dbReference type="CDD" id="cd06171">
    <property type="entry name" value="Sigma70_r4"/>
    <property type="match status" value="1"/>
</dbReference>
<keyword evidence="3" id="KW-0731">Sigma factor</keyword>
<dbReference type="InterPro" id="IPR013324">
    <property type="entry name" value="RNA_pol_sigma_r3/r4-like"/>
</dbReference>
<sequence length="215" mass="23705">MNKGRRLAHGEAADDTQNDGESRGMTQMTQETTDSELIEHSLHQPESFAALFHRHFSAIHGYAERRLSRPLADDIAAETFLIAFDRRDTYDLSRSDARPWLYGIASNLISRHHRTEIRQYRALARTAANEVGEDHSGRVADALDALAARGPLAAALAGLPAGDRDVLLLVAWAELTSDEVGRALGVPAGTVRSRLHRARTKIRAVLATAPVRKER</sequence>
<dbReference type="PANTHER" id="PTHR43133">
    <property type="entry name" value="RNA POLYMERASE ECF-TYPE SIGMA FACTO"/>
    <property type="match status" value="1"/>
</dbReference>
<organism evidence="8 9">
    <name type="scientific">Nonomuraea antimicrobica</name>
    <dbReference type="NCBI Taxonomy" id="561173"/>
    <lineage>
        <taxon>Bacteria</taxon>
        <taxon>Bacillati</taxon>
        <taxon>Actinomycetota</taxon>
        <taxon>Actinomycetes</taxon>
        <taxon>Streptosporangiales</taxon>
        <taxon>Streptosporangiaceae</taxon>
        <taxon>Nonomuraea</taxon>
    </lineage>
</organism>
<keyword evidence="9" id="KW-1185">Reference proteome</keyword>
<dbReference type="NCBIfam" id="TIGR02937">
    <property type="entry name" value="sigma70-ECF"/>
    <property type="match status" value="1"/>
</dbReference>
<accession>A0ABP7E5Z1</accession>
<keyword evidence="4" id="KW-0804">Transcription</keyword>
<evidence type="ECO:0000256" key="1">
    <source>
        <dbReference type="ARBA" id="ARBA00010641"/>
    </source>
</evidence>
<evidence type="ECO:0000256" key="3">
    <source>
        <dbReference type="ARBA" id="ARBA00023082"/>
    </source>
</evidence>
<dbReference type="SUPFAM" id="SSF88659">
    <property type="entry name" value="Sigma3 and sigma4 domains of RNA polymerase sigma factors"/>
    <property type="match status" value="1"/>
</dbReference>
<dbReference type="PANTHER" id="PTHR43133:SF25">
    <property type="entry name" value="RNA POLYMERASE SIGMA FACTOR RFAY-RELATED"/>
    <property type="match status" value="1"/>
</dbReference>
<dbReference type="InterPro" id="IPR013325">
    <property type="entry name" value="RNA_pol_sigma_r2"/>
</dbReference>
<comment type="similarity">
    <text evidence="1">Belongs to the sigma-70 factor family. ECF subfamily.</text>
</comment>
<evidence type="ECO:0000256" key="4">
    <source>
        <dbReference type="ARBA" id="ARBA00023163"/>
    </source>
</evidence>
<feature type="domain" description="RNA polymerase sigma-70 region 2" evidence="6">
    <location>
        <begin position="51"/>
        <end position="116"/>
    </location>
</feature>
<dbReference type="Pfam" id="PF04542">
    <property type="entry name" value="Sigma70_r2"/>
    <property type="match status" value="1"/>
</dbReference>
<dbReference type="InterPro" id="IPR036388">
    <property type="entry name" value="WH-like_DNA-bd_sf"/>
</dbReference>
<dbReference type="InterPro" id="IPR014284">
    <property type="entry name" value="RNA_pol_sigma-70_dom"/>
</dbReference>
<dbReference type="InterPro" id="IPR039425">
    <property type="entry name" value="RNA_pol_sigma-70-like"/>
</dbReference>
<evidence type="ECO:0000313" key="8">
    <source>
        <dbReference type="EMBL" id="GAA3714731.1"/>
    </source>
</evidence>
<dbReference type="InterPro" id="IPR013249">
    <property type="entry name" value="RNA_pol_sigma70_r4_t2"/>
</dbReference>
<dbReference type="Gene3D" id="1.10.1740.10">
    <property type="match status" value="1"/>
</dbReference>